<keyword evidence="1" id="KW-0677">Repeat</keyword>
<reference evidence="5 6" key="1">
    <citation type="submission" date="2017-03" db="EMBL/GenBank/DDBJ databases">
        <title>Draft Genome sequence of Marispirochaeta sp. strain JC444.</title>
        <authorList>
            <person name="Shivani Y."/>
            <person name="Subhash Y."/>
            <person name="Sasikala C."/>
            <person name="Ramana C."/>
        </authorList>
    </citation>
    <scope>NUCLEOTIDE SEQUENCE [LARGE SCALE GENOMIC DNA]</scope>
    <source>
        <strain evidence="5 6">JC444</strain>
    </source>
</reference>
<dbReference type="SUPFAM" id="SSF48452">
    <property type="entry name" value="TPR-like"/>
    <property type="match status" value="1"/>
</dbReference>
<name>A0A1Y1S1F5_9SPIO</name>
<evidence type="ECO:0000313" key="6">
    <source>
        <dbReference type="Proteomes" id="UP000192343"/>
    </source>
</evidence>
<dbReference type="InterPro" id="IPR019734">
    <property type="entry name" value="TPR_rpt"/>
</dbReference>
<dbReference type="Gene3D" id="1.25.40.10">
    <property type="entry name" value="Tetratricopeptide repeat domain"/>
    <property type="match status" value="2"/>
</dbReference>
<proteinExistence type="predicted"/>
<evidence type="ECO:0000256" key="1">
    <source>
        <dbReference type="ARBA" id="ARBA00022737"/>
    </source>
</evidence>
<evidence type="ECO:0008006" key="7">
    <source>
        <dbReference type="Google" id="ProtNLM"/>
    </source>
</evidence>
<dbReference type="PROSITE" id="PS50005">
    <property type="entry name" value="TPR"/>
    <property type="match status" value="3"/>
</dbReference>
<dbReference type="Proteomes" id="UP000192343">
    <property type="component" value="Unassembled WGS sequence"/>
</dbReference>
<dbReference type="AlphaFoldDB" id="A0A1Y1S1F5"/>
<dbReference type="InterPro" id="IPR011990">
    <property type="entry name" value="TPR-like_helical_dom_sf"/>
</dbReference>
<keyword evidence="2 3" id="KW-0802">TPR repeat</keyword>
<dbReference type="Pfam" id="PF13432">
    <property type="entry name" value="TPR_16"/>
    <property type="match status" value="3"/>
</dbReference>
<keyword evidence="4" id="KW-0732">Signal</keyword>
<dbReference type="PANTHER" id="PTHR45586">
    <property type="entry name" value="TPR REPEAT-CONTAINING PROTEIN PA4667"/>
    <property type="match status" value="1"/>
</dbReference>
<gene>
    <name evidence="5" type="ORF">B4O97_03865</name>
</gene>
<evidence type="ECO:0000256" key="4">
    <source>
        <dbReference type="SAM" id="SignalP"/>
    </source>
</evidence>
<dbReference type="EMBL" id="MWQY01000003">
    <property type="protein sequence ID" value="ORC37338.1"/>
    <property type="molecule type" value="Genomic_DNA"/>
</dbReference>
<dbReference type="InterPro" id="IPR051012">
    <property type="entry name" value="CellSynth/LPSAsmb/PSIAsmb"/>
</dbReference>
<dbReference type="STRING" id="1963862.B4O97_03865"/>
<organism evidence="5 6">
    <name type="scientific">Marispirochaeta aestuarii</name>
    <dbReference type="NCBI Taxonomy" id="1963862"/>
    <lineage>
        <taxon>Bacteria</taxon>
        <taxon>Pseudomonadati</taxon>
        <taxon>Spirochaetota</taxon>
        <taxon>Spirochaetia</taxon>
        <taxon>Spirochaetales</taxon>
        <taxon>Spirochaetaceae</taxon>
        <taxon>Marispirochaeta</taxon>
    </lineage>
</organism>
<dbReference type="SMART" id="SM00028">
    <property type="entry name" value="TPR"/>
    <property type="match status" value="7"/>
</dbReference>
<accession>A0A1Y1S1F5</accession>
<comment type="caution">
    <text evidence="5">The sequence shown here is derived from an EMBL/GenBank/DDBJ whole genome shotgun (WGS) entry which is preliminary data.</text>
</comment>
<sequence>MLKVNRFYSAILLFLFLFPLGAEAPQVEAYRRARNLQENRKYYQAVEAYTELVRRYPVYADPVIGLAESFFFLGEYQDALHYIQDAIRLRRGSTSLQVLHGRILVGLGRFDEARKIFSQVIEAEPNNMEALLGLAELDVAQGEVGNALQTYEDALARVPGDKRIILGLLLLSDELERQEASQTYVSAAVRYHGDSPEVQVAVARHYIRRERFDDALHHARIAVSLQPDYQPALLTAARALLLKNEFDEAIEYLLNALKVDPADAGTLYSLGMAYEMAGRPEEAIRSYTSVFRSRRDDELTRYALESLVRRSTPGDHPLRETLAEYHLNRGIEFESRFLMDKAAREYRLAVQLQPSEARYRMRYAEVWKTLGYYAKYLSYLEGIVDEGTQSEDILDELEIQRSLQEDGIAQSWGLGQFEIERNEYRLGVFYIPSESTMEKYMGERIAADLFVDFLSSMERVAVTDLRARMVSSFAEAFGIARGRGDEYFLLLSFDETRRSFSVYADMYLAVNGAGMEERKVYRTGNDRVSDALDRAVRGIHASLPLRGNLLRREFDAGLLDIGALDGLEEGDELLIFPPEAVSLLRDRLGFAYSEDDMVGRFTVDGIDDLVAEGTIEALGFFDYINEGDILIMPGEAPPPVPKKDDQREGLYQELLTIQ</sequence>
<feature type="repeat" description="TPR" evidence="3">
    <location>
        <begin position="230"/>
        <end position="263"/>
    </location>
</feature>
<evidence type="ECO:0000256" key="3">
    <source>
        <dbReference type="PROSITE-ProRule" id="PRU00339"/>
    </source>
</evidence>
<feature type="repeat" description="TPR" evidence="3">
    <location>
        <begin position="94"/>
        <end position="127"/>
    </location>
</feature>
<feature type="chain" id="PRO_5013254228" description="Tetratricopeptide repeat protein" evidence="4">
    <location>
        <begin position="25"/>
        <end position="658"/>
    </location>
</feature>
<protein>
    <recommendedName>
        <fullName evidence="7">Tetratricopeptide repeat protein</fullName>
    </recommendedName>
</protein>
<feature type="signal peptide" evidence="4">
    <location>
        <begin position="1"/>
        <end position="24"/>
    </location>
</feature>
<evidence type="ECO:0000256" key="2">
    <source>
        <dbReference type="ARBA" id="ARBA00022803"/>
    </source>
</evidence>
<dbReference type="PANTHER" id="PTHR45586:SF1">
    <property type="entry name" value="LIPOPOLYSACCHARIDE ASSEMBLY PROTEIN B"/>
    <property type="match status" value="1"/>
</dbReference>
<keyword evidence="6" id="KW-1185">Reference proteome</keyword>
<evidence type="ECO:0000313" key="5">
    <source>
        <dbReference type="EMBL" id="ORC37338.1"/>
    </source>
</evidence>
<feature type="repeat" description="TPR" evidence="3">
    <location>
        <begin position="264"/>
        <end position="297"/>
    </location>
</feature>